<dbReference type="GO" id="GO:0008170">
    <property type="term" value="F:N-methyltransferase activity"/>
    <property type="evidence" value="ECO:0007669"/>
    <property type="project" value="TreeGrafter"/>
</dbReference>
<keyword evidence="5" id="KW-1133">Transmembrane helix</keyword>
<evidence type="ECO:0000256" key="2">
    <source>
        <dbReference type="ARBA" id="ARBA00022603"/>
    </source>
</evidence>
<keyword evidence="5" id="KW-0812">Transmembrane</keyword>
<sequence length="346" mass="38522">MCACAVNSCRKNVRTPVAMSLNFILSYQGLHVHINIVSLIDTPLKSGHHISAFVVTVRTVLFALTVSTTVVVYLHTIRAVVMTECTTFTEGEFYEGHFDPRAYVKNFYACPSGHADEKNFLTFVLRCLSGVFSAGEHKGKRLIDVGSGPSIHSVLSACDHYDEIVLSDFASNNRREIEKWLNNIKGSLDWKPILQYVCELEGKSSPSDLEATLKQRVKKVLKCDVRLENPFYPHTLEPADCVITSLCLEAACKDIQTYCRALHGLTKLLSPGGLLVMIGVLGESFYKVDDQPFSCLRLSRDNIEEALSGLGFSIHEFNLLPAEDRENNSVSDFEAVFHLVARKPSE</sequence>
<dbReference type="AlphaFoldDB" id="A0A8C1X572"/>
<comment type="similarity">
    <text evidence="1">Belongs to the class I-like SAM-binding methyltransferase superfamily. NNMT/PNMT/TEMT family.</text>
</comment>
<dbReference type="Pfam" id="PF01234">
    <property type="entry name" value="NNMT_PNMT_TEMT"/>
    <property type="match status" value="1"/>
</dbReference>
<accession>A0A8C1X572</accession>
<dbReference type="InterPro" id="IPR000940">
    <property type="entry name" value="NNMT_TEMT_trans"/>
</dbReference>
<evidence type="ECO:0000256" key="1">
    <source>
        <dbReference type="ARBA" id="ARBA00007996"/>
    </source>
</evidence>
<evidence type="ECO:0000256" key="5">
    <source>
        <dbReference type="SAM" id="Phobius"/>
    </source>
</evidence>
<keyword evidence="2" id="KW-0489">Methyltransferase</keyword>
<organism evidence="6 7">
    <name type="scientific">Cyprinus carpio</name>
    <name type="common">Common carp</name>
    <dbReference type="NCBI Taxonomy" id="7962"/>
    <lineage>
        <taxon>Eukaryota</taxon>
        <taxon>Metazoa</taxon>
        <taxon>Chordata</taxon>
        <taxon>Craniata</taxon>
        <taxon>Vertebrata</taxon>
        <taxon>Euteleostomi</taxon>
        <taxon>Actinopterygii</taxon>
        <taxon>Neopterygii</taxon>
        <taxon>Teleostei</taxon>
        <taxon>Ostariophysi</taxon>
        <taxon>Cypriniformes</taxon>
        <taxon>Cyprinidae</taxon>
        <taxon>Cyprininae</taxon>
        <taxon>Cyprinus</taxon>
    </lineage>
</organism>
<dbReference type="FunFam" id="3.40.50.150:FF:000065">
    <property type="entry name" value="Phenylethanolamine N-methyltransferase"/>
    <property type="match status" value="1"/>
</dbReference>
<keyword evidence="5" id="KW-0472">Membrane</keyword>
<dbReference type="PROSITE" id="PS51681">
    <property type="entry name" value="SAM_MT_NNMT_PNMT_TEMT"/>
    <property type="match status" value="1"/>
</dbReference>
<dbReference type="SUPFAM" id="SSF53335">
    <property type="entry name" value="S-adenosyl-L-methionine-dependent methyltransferases"/>
    <property type="match status" value="1"/>
</dbReference>
<dbReference type="GO" id="GO:0008757">
    <property type="term" value="F:S-adenosylmethionine-dependent methyltransferase activity"/>
    <property type="evidence" value="ECO:0007669"/>
    <property type="project" value="UniProtKB-ARBA"/>
</dbReference>
<evidence type="ECO:0000256" key="3">
    <source>
        <dbReference type="ARBA" id="ARBA00022679"/>
    </source>
</evidence>
<name>A0A8C1X572_CYPCA</name>
<feature type="transmembrane region" description="Helical" evidence="5">
    <location>
        <begin position="50"/>
        <end position="74"/>
    </location>
</feature>
<dbReference type="GO" id="GO:0005829">
    <property type="term" value="C:cytosol"/>
    <property type="evidence" value="ECO:0007669"/>
    <property type="project" value="TreeGrafter"/>
</dbReference>
<dbReference type="PANTHER" id="PTHR10867:SF32">
    <property type="entry name" value="NICOTINAMIDE N-METHYLTRANSFERASE"/>
    <property type="match status" value="1"/>
</dbReference>
<dbReference type="Ensembl" id="ENSCCRT00015079358.1">
    <property type="protein sequence ID" value="ENSCCRP00015076864.1"/>
    <property type="gene ID" value="ENSCCRG00015031100.1"/>
</dbReference>
<proteinExistence type="inferred from homology"/>
<protein>
    <submittedName>
        <fullName evidence="6">Zgc:64002</fullName>
    </submittedName>
</protein>
<dbReference type="InterPro" id="IPR029063">
    <property type="entry name" value="SAM-dependent_MTases_sf"/>
</dbReference>
<evidence type="ECO:0000313" key="6">
    <source>
        <dbReference type="Ensembl" id="ENSCCRP00015076864.1"/>
    </source>
</evidence>
<reference evidence="6" key="1">
    <citation type="submission" date="2025-08" db="UniProtKB">
        <authorList>
            <consortium name="Ensembl"/>
        </authorList>
    </citation>
    <scope>IDENTIFICATION</scope>
</reference>
<dbReference type="GO" id="GO:0032259">
    <property type="term" value="P:methylation"/>
    <property type="evidence" value="ECO:0007669"/>
    <property type="project" value="UniProtKB-KW"/>
</dbReference>
<keyword evidence="3" id="KW-0808">Transferase</keyword>
<dbReference type="Proteomes" id="UP000694700">
    <property type="component" value="Unplaced"/>
</dbReference>
<evidence type="ECO:0000256" key="4">
    <source>
        <dbReference type="ARBA" id="ARBA00022691"/>
    </source>
</evidence>
<dbReference type="PANTHER" id="PTHR10867">
    <property type="entry name" value="NNMT/PNMT/TEMT FAMILY MEMBER"/>
    <property type="match status" value="1"/>
</dbReference>
<evidence type="ECO:0000313" key="7">
    <source>
        <dbReference type="Proteomes" id="UP000694700"/>
    </source>
</evidence>
<dbReference type="Gene3D" id="3.40.50.150">
    <property type="entry name" value="Vaccinia Virus protein VP39"/>
    <property type="match status" value="1"/>
</dbReference>
<keyword evidence="4" id="KW-0949">S-adenosyl-L-methionine</keyword>